<reference evidence="8" key="1">
    <citation type="submission" date="2021-01" db="EMBL/GenBank/DDBJ databases">
        <title>Adiantum capillus-veneris genome.</title>
        <authorList>
            <person name="Fang Y."/>
            <person name="Liao Q."/>
        </authorList>
    </citation>
    <scope>NUCLEOTIDE SEQUENCE</scope>
    <source>
        <strain evidence="8">H3</strain>
        <tissue evidence="8">Leaf</tissue>
    </source>
</reference>
<evidence type="ECO:0000256" key="4">
    <source>
        <dbReference type="ARBA" id="ARBA00022729"/>
    </source>
</evidence>
<dbReference type="Pfam" id="PF03088">
    <property type="entry name" value="Str_synth"/>
    <property type="match status" value="1"/>
</dbReference>
<sequence>MAFRLLVILVAALGVLITTDPFKLSPLAELPSFKAKAITPPIPRPGSLPFPRDHHNKLQQASRVRFLYDVMGPESLAFDSKGRGPYTGIADGRIMRWDGSGWTPFATLYPNGTEACKPQSPPAVNLALEHICGRPLGIHFMKHTGELYIADAYHGLRVVGPDGGEAKLVVGEAEGVPFHFTNDVEVSSDDVIYFTDSSSNYYRREFFLAAFSGDDSGRLLSYNPSNKEVKVLYKGMQFPNGLALSKDESFLVIAETTTSRLSRYWLTGQKAGTLETFVHLPGPPDNVRANEAGDFWVAIHCRRSLFVWAAFASPWVRHALLKLPISIKTMYGFFLGGEPHALIMRYDSSGNLLEVLEDQTGKLVKLISEVEERDGELWLGSVLMPYVAVYSR</sequence>
<dbReference type="AlphaFoldDB" id="A0A9D4UBZ1"/>
<organism evidence="8 9">
    <name type="scientific">Adiantum capillus-veneris</name>
    <name type="common">Maidenhair fern</name>
    <dbReference type="NCBI Taxonomy" id="13818"/>
    <lineage>
        <taxon>Eukaryota</taxon>
        <taxon>Viridiplantae</taxon>
        <taxon>Streptophyta</taxon>
        <taxon>Embryophyta</taxon>
        <taxon>Tracheophyta</taxon>
        <taxon>Polypodiopsida</taxon>
        <taxon>Polypodiidae</taxon>
        <taxon>Polypodiales</taxon>
        <taxon>Pteridineae</taxon>
        <taxon>Pteridaceae</taxon>
        <taxon>Vittarioideae</taxon>
        <taxon>Adiantum</taxon>
    </lineage>
</organism>
<dbReference type="SUPFAM" id="SSF63829">
    <property type="entry name" value="Calcium-dependent phosphotriesterase"/>
    <property type="match status" value="1"/>
</dbReference>
<feature type="chain" id="PRO_5038406882" description="Strictosidine synthase conserved region domain-containing protein" evidence="6">
    <location>
        <begin position="22"/>
        <end position="392"/>
    </location>
</feature>
<dbReference type="FunFam" id="2.120.10.30:FF:000032">
    <property type="entry name" value="Protein STRICTOSIDINE SYNTHASE-LIKE 13"/>
    <property type="match status" value="1"/>
</dbReference>
<keyword evidence="5" id="KW-0325">Glycoprotein</keyword>
<evidence type="ECO:0000256" key="1">
    <source>
        <dbReference type="ARBA" id="ARBA00004116"/>
    </source>
</evidence>
<dbReference type="EMBL" id="JABFUD020000019">
    <property type="protein sequence ID" value="KAI5064982.1"/>
    <property type="molecule type" value="Genomic_DNA"/>
</dbReference>
<accession>A0A9D4UBZ1</accession>
<dbReference type="GO" id="GO:0016787">
    <property type="term" value="F:hydrolase activity"/>
    <property type="evidence" value="ECO:0007669"/>
    <property type="project" value="TreeGrafter"/>
</dbReference>
<dbReference type="GO" id="GO:0005773">
    <property type="term" value="C:vacuole"/>
    <property type="evidence" value="ECO:0007669"/>
    <property type="project" value="UniProtKB-SubCell"/>
</dbReference>
<dbReference type="GO" id="GO:0012505">
    <property type="term" value="C:endomembrane system"/>
    <property type="evidence" value="ECO:0007669"/>
    <property type="project" value="TreeGrafter"/>
</dbReference>
<evidence type="ECO:0000256" key="6">
    <source>
        <dbReference type="SAM" id="SignalP"/>
    </source>
</evidence>
<keyword evidence="9" id="KW-1185">Reference proteome</keyword>
<dbReference type="Pfam" id="PF20067">
    <property type="entry name" value="SSL_N"/>
    <property type="match status" value="1"/>
</dbReference>
<dbReference type="Proteomes" id="UP000886520">
    <property type="component" value="Chromosome 19"/>
</dbReference>
<gene>
    <name evidence="8" type="ORF">GOP47_0019677</name>
</gene>
<dbReference type="Gene3D" id="2.120.10.30">
    <property type="entry name" value="TolB, C-terminal domain"/>
    <property type="match status" value="1"/>
</dbReference>
<evidence type="ECO:0000313" key="9">
    <source>
        <dbReference type="Proteomes" id="UP000886520"/>
    </source>
</evidence>
<evidence type="ECO:0000256" key="2">
    <source>
        <dbReference type="ARBA" id="ARBA00009191"/>
    </source>
</evidence>
<proteinExistence type="inferred from homology"/>
<protein>
    <recommendedName>
        <fullName evidence="7">Strictosidine synthase conserved region domain-containing protein</fullName>
    </recommendedName>
</protein>
<evidence type="ECO:0000256" key="3">
    <source>
        <dbReference type="ARBA" id="ARBA00022554"/>
    </source>
</evidence>
<evidence type="ECO:0000313" key="8">
    <source>
        <dbReference type="EMBL" id="KAI5064982.1"/>
    </source>
</evidence>
<dbReference type="OrthoDB" id="5307922at2759"/>
<evidence type="ECO:0000259" key="7">
    <source>
        <dbReference type="Pfam" id="PF03088"/>
    </source>
</evidence>
<evidence type="ECO:0000256" key="5">
    <source>
        <dbReference type="ARBA" id="ARBA00023180"/>
    </source>
</evidence>
<dbReference type="PANTHER" id="PTHR10426">
    <property type="entry name" value="STRICTOSIDINE SYNTHASE-RELATED"/>
    <property type="match status" value="1"/>
</dbReference>
<feature type="domain" description="Strictosidine synthase conserved region" evidence="7">
    <location>
        <begin position="182"/>
        <end position="268"/>
    </location>
</feature>
<comment type="caution">
    <text evidence="8">The sequence shown here is derived from an EMBL/GenBank/DDBJ whole genome shotgun (WGS) entry which is preliminary data.</text>
</comment>
<keyword evidence="3" id="KW-0926">Vacuole</keyword>
<dbReference type="PANTHER" id="PTHR10426:SF106">
    <property type="entry name" value="PROTEIN STRICTOSIDINE SYNTHASE-LIKE 3"/>
    <property type="match status" value="1"/>
</dbReference>
<dbReference type="InterPro" id="IPR018119">
    <property type="entry name" value="Strictosidine_synth_cons-reg"/>
</dbReference>
<keyword evidence="4 6" id="KW-0732">Signal</keyword>
<comment type="subcellular location">
    <subcellularLocation>
        <location evidence="1">Vacuole</location>
    </subcellularLocation>
</comment>
<feature type="signal peptide" evidence="6">
    <location>
        <begin position="1"/>
        <end position="21"/>
    </location>
</feature>
<dbReference type="InterPro" id="IPR011042">
    <property type="entry name" value="6-blade_b-propeller_TolB-like"/>
</dbReference>
<name>A0A9D4UBZ1_ADICA</name>
<comment type="similarity">
    <text evidence="2">Belongs to the strictosidine synthase family.</text>
</comment>